<protein>
    <submittedName>
        <fullName evidence="1">Uncharacterized protein</fullName>
    </submittedName>
</protein>
<reference evidence="1 2" key="1">
    <citation type="submission" date="2015-07" db="EMBL/GenBank/DDBJ databases">
        <title>Comparative genomics of the Sigatoka disease complex on banana suggests a link between parallel evolutionary changes in Pseudocercospora fijiensis and Pseudocercospora eumusae and increased virulence on the banana host.</title>
        <authorList>
            <person name="Chang T.-C."/>
            <person name="Salvucci A."/>
            <person name="Crous P.W."/>
            <person name="Stergiopoulos I."/>
        </authorList>
    </citation>
    <scope>NUCLEOTIDE SEQUENCE [LARGE SCALE GENOMIC DNA]</scope>
    <source>
        <strain evidence="1 2">CBS 114824</strain>
    </source>
</reference>
<comment type="caution">
    <text evidence="1">The sequence shown here is derived from an EMBL/GenBank/DDBJ whole genome shotgun (WGS) entry which is preliminary data.</text>
</comment>
<evidence type="ECO:0000313" key="1">
    <source>
        <dbReference type="EMBL" id="KXS99160.1"/>
    </source>
</evidence>
<name>A0A139H9S8_9PEZI</name>
<gene>
    <name evidence="1" type="ORF">AC578_9822</name>
</gene>
<organism evidence="1 2">
    <name type="scientific">Pseudocercospora eumusae</name>
    <dbReference type="NCBI Taxonomy" id="321146"/>
    <lineage>
        <taxon>Eukaryota</taxon>
        <taxon>Fungi</taxon>
        <taxon>Dikarya</taxon>
        <taxon>Ascomycota</taxon>
        <taxon>Pezizomycotina</taxon>
        <taxon>Dothideomycetes</taxon>
        <taxon>Dothideomycetidae</taxon>
        <taxon>Mycosphaerellales</taxon>
        <taxon>Mycosphaerellaceae</taxon>
        <taxon>Pseudocercospora</taxon>
    </lineage>
</organism>
<proteinExistence type="predicted"/>
<dbReference type="EMBL" id="LFZN01000098">
    <property type="protein sequence ID" value="KXS99160.1"/>
    <property type="molecule type" value="Genomic_DNA"/>
</dbReference>
<evidence type="ECO:0000313" key="2">
    <source>
        <dbReference type="Proteomes" id="UP000070133"/>
    </source>
</evidence>
<dbReference type="AlphaFoldDB" id="A0A139H9S8"/>
<keyword evidence="2" id="KW-1185">Reference proteome</keyword>
<dbReference type="Proteomes" id="UP000070133">
    <property type="component" value="Unassembled WGS sequence"/>
</dbReference>
<accession>A0A139H9S8</accession>
<sequence length="126" mass="14244">MLYLLSNNHAPLNIDPANVRLYDALLLLAEEENGRRRPGRDLLQWTGLQLLLRTCWYHHQNMIGNVEQHPPARECHEAAICAPLRHAGKGYVVVQKSRMESPVVIVNNCFVVVDASESLESLARHA</sequence>